<dbReference type="GeneID" id="111461718"/>
<dbReference type="GO" id="GO:0009055">
    <property type="term" value="F:electron transfer activity"/>
    <property type="evidence" value="ECO:0007669"/>
    <property type="project" value="InterPro"/>
</dbReference>
<dbReference type="InterPro" id="IPR028871">
    <property type="entry name" value="BlueCu_1_BS"/>
</dbReference>
<protein>
    <submittedName>
        <fullName evidence="8">Umecyanin-like</fullName>
    </submittedName>
</protein>
<reference evidence="8" key="1">
    <citation type="submission" date="2025-08" db="UniProtKB">
        <authorList>
            <consortium name="RefSeq"/>
        </authorList>
    </citation>
    <scope>IDENTIFICATION</scope>
    <source>
        <tissue evidence="8">Young leaves</tissue>
    </source>
</reference>
<evidence type="ECO:0000256" key="4">
    <source>
        <dbReference type="ARBA" id="ARBA00023180"/>
    </source>
</evidence>
<dbReference type="InterPro" id="IPR039391">
    <property type="entry name" value="Phytocyanin-like"/>
</dbReference>
<dbReference type="AlphaFoldDB" id="A0A6J1HB34"/>
<evidence type="ECO:0000313" key="8">
    <source>
        <dbReference type="RefSeq" id="XP_022961110.1"/>
    </source>
</evidence>
<dbReference type="GO" id="GO:0005886">
    <property type="term" value="C:plasma membrane"/>
    <property type="evidence" value="ECO:0007669"/>
    <property type="project" value="TreeGrafter"/>
</dbReference>
<feature type="chain" id="PRO_5026737176" evidence="5">
    <location>
        <begin position="25"/>
        <end position="167"/>
    </location>
</feature>
<dbReference type="GO" id="GO:0046872">
    <property type="term" value="F:metal ion binding"/>
    <property type="evidence" value="ECO:0007669"/>
    <property type="project" value="UniProtKB-KW"/>
</dbReference>
<dbReference type="KEGG" id="cmos:111461718"/>
<dbReference type="PANTHER" id="PTHR33021">
    <property type="entry name" value="BLUE COPPER PROTEIN"/>
    <property type="match status" value="1"/>
</dbReference>
<keyword evidence="5" id="KW-0732">Signal</keyword>
<dbReference type="RefSeq" id="XP_022961110.1">
    <property type="nucleotide sequence ID" value="XM_023105342.1"/>
</dbReference>
<keyword evidence="2" id="KW-0186">Copper</keyword>
<accession>A0A6J1HB34</accession>
<keyword evidence="3" id="KW-1015">Disulfide bond</keyword>
<dbReference type="InterPro" id="IPR008972">
    <property type="entry name" value="Cupredoxin"/>
</dbReference>
<dbReference type="Proteomes" id="UP000504609">
    <property type="component" value="Unplaced"/>
</dbReference>
<dbReference type="Pfam" id="PF02298">
    <property type="entry name" value="Cu_bind_like"/>
    <property type="match status" value="1"/>
</dbReference>
<keyword evidence="1" id="KW-0479">Metal-binding</keyword>
<evidence type="ECO:0000256" key="2">
    <source>
        <dbReference type="ARBA" id="ARBA00023008"/>
    </source>
</evidence>
<dbReference type="FunFam" id="2.60.40.420:FF:000034">
    <property type="entry name" value="Cupredoxin superfamily protein"/>
    <property type="match status" value="1"/>
</dbReference>
<organism evidence="7 8">
    <name type="scientific">Cucurbita moschata</name>
    <name type="common">Winter crookneck squash</name>
    <name type="synonym">Cucurbita pepo var. moschata</name>
    <dbReference type="NCBI Taxonomy" id="3662"/>
    <lineage>
        <taxon>Eukaryota</taxon>
        <taxon>Viridiplantae</taxon>
        <taxon>Streptophyta</taxon>
        <taxon>Embryophyta</taxon>
        <taxon>Tracheophyta</taxon>
        <taxon>Spermatophyta</taxon>
        <taxon>Magnoliopsida</taxon>
        <taxon>eudicotyledons</taxon>
        <taxon>Gunneridae</taxon>
        <taxon>Pentapetalae</taxon>
        <taxon>rosids</taxon>
        <taxon>fabids</taxon>
        <taxon>Cucurbitales</taxon>
        <taxon>Cucurbitaceae</taxon>
        <taxon>Cucurbiteae</taxon>
        <taxon>Cucurbita</taxon>
    </lineage>
</organism>
<proteinExistence type="predicted"/>
<feature type="signal peptide" evidence="5">
    <location>
        <begin position="1"/>
        <end position="24"/>
    </location>
</feature>
<feature type="domain" description="Phytocyanin" evidence="6">
    <location>
        <begin position="25"/>
        <end position="128"/>
    </location>
</feature>
<evidence type="ECO:0000313" key="7">
    <source>
        <dbReference type="Proteomes" id="UP000504609"/>
    </source>
</evidence>
<dbReference type="SUPFAM" id="SSF49503">
    <property type="entry name" value="Cupredoxins"/>
    <property type="match status" value="1"/>
</dbReference>
<evidence type="ECO:0000259" key="6">
    <source>
        <dbReference type="PROSITE" id="PS51485"/>
    </source>
</evidence>
<evidence type="ECO:0000256" key="3">
    <source>
        <dbReference type="ARBA" id="ARBA00023157"/>
    </source>
</evidence>
<evidence type="ECO:0000256" key="1">
    <source>
        <dbReference type="ARBA" id="ARBA00022723"/>
    </source>
</evidence>
<dbReference type="InterPro" id="IPR003245">
    <property type="entry name" value="Phytocyanin_dom"/>
</dbReference>
<keyword evidence="7" id="KW-1185">Reference proteome</keyword>
<dbReference type="Gene3D" id="2.60.40.420">
    <property type="entry name" value="Cupredoxins - blue copper proteins"/>
    <property type="match status" value="1"/>
</dbReference>
<dbReference type="PROSITE" id="PS51485">
    <property type="entry name" value="PHYTOCYANIN"/>
    <property type="match status" value="1"/>
</dbReference>
<evidence type="ECO:0000256" key="5">
    <source>
        <dbReference type="SAM" id="SignalP"/>
    </source>
</evidence>
<sequence>MGPKLMSSIASLFLLGALLQVVSAVDHDVGGDFGWNLPPNTTFFSDWASNKAFSVGDKLVFRSKANEMHDVAEPNSEVDLDGCVKPGIVFSTSAVFSVALDRPGRRYFICTIGNHCNAGMKFDIDVLAQPGAPNSPLVPPPPPSSASSLRFGALLAAFSGLLLTIVA</sequence>
<dbReference type="PANTHER" id="PTHR33021:SF350">
    <property type="entry name" value="UCLACYANIN-2"/>
    <property type="match status" value="1"/>
</dbReference>
<dbReference type="PROSITE" id="PS00196">
    <property type="entry name" value="COPPER_BLUE"/>
    <property type="match status" value="1"/>
</dbReference>
<keyword evidence="4" id="KW-0325">Glycoprotein</keyword>
<name>A0A6J1HB34_CUCMO</name>
<gene>
    <name evidence="8" type="primary">LOC111461718</name>
</gene>